<dbReference type="EMBL" id="JAIRBA010000002">
    <property type="protein sequence ID" value="MCG2417666.1"/>
    <property type="molecule type" value="Genomic_DNA"/>
</dbReference>
<dbReference type="Gene3D" id="2.40.160.10">
    <property type="entry name" value="Porin"/>
    <property type="match status" value="1"/>
</dbReference>
<proteinExistence type="predicted"/>
<protein>
    <submittedName>
        <fullName evidence="2">OprO/OprP family phosphate-selective porin</fullName>
    </submittedName>
</protein>
<dbReference type="Proteomes" id="UP001139461">
    <property type="component" value="Unassembled WGS sequence"/>
</dbReference>
<reference evidence="2" key="1">
    <citation type="submission" date="2021-09" db="EMBL/GenBank/DDBJ databases">
        <title>Genome of Aequorivita sp. strain F47161.</title>
        <authorList>
            <person name="Wang Y."/>
        </authorList>
    </citation>
    <scope>NUCLEOTIDE SEQUENCE</scope>
    <source>
        <strain evidence="2">F47161</strain>
    </source>
</reference>
<dbReference type="RefSeq" id="WP_237601486.1">
    <property type="nucleotide sequence ID" value="NZ_JAIRBA010000002.1"/>
</dbReference>
<gene>
    <name evidence="2" type="ORF">K8089_01435</name>
</gene>
<sequence length="404" mass="45870">MQRKHFYLSTLLLFSTVVFSQETQTNPFSFKWDNGFKLTSQDQQFALQFGGRIMVDHAYIFQNNSLTENYGPLVSKSGTEFRRARMFMAGDIYENTHFKFQVDFSGNKTSIKDMFIGFSNLPVVGKVLIGQFKEPFRLSSLNSSKYTTFMEVAQNEAFAQSYNNGIMLLNNFLNNRLSAQLSSFRNANNNSDDAFADDGYIVTGRITGLALKNTEKNHLLHLGVGYSYRKPESKEYQIAAKPSANLAPKYINTGTLKNVDEIKLINFETAYVYNSFSFQGEFLKATVNTDIDALNFSNYYGEVSYFLTGESKNYKGSYDGFGRVKPNRNFSGKNKGAGAWEIALRYSNTDLTDKTIFGGKQNDIALGLNWYLNPVTRFMINHIWVDIENEGTANILQGRLQVDF</sequence>
<dbReference type="Pfam" id="PF07396">
    <property type="entry name" value="Porin_O_P"/>
    <property type="match status" value="1"/>
</dbReference>
<dbReference type="AlphaFoldDB" id="A0A9X1U8P8"/>
<evidence type="ECO:0000256" key="1">
    <source>
        <dbReference type="SAM" id="SignalP"/>
    </source>
</evidence>
<keyword evidence="1" id="KW-0732">Signal</keyword>
<keyword evidence="3" id="KW-1185">Reference proteome</keyword>
<feature type="chain" id="PRO_5040869926" evidence="1">
    <location>
        <begin position="21"/>
        <end position="404"/>
    </location>
</feature>
<comment type="caution">
    <text evidence="2">The sequence shown here is derived from an EMBL/GenBank/DDBJ whole genome shotgun (WGS) entry which is preliminary data.</text>
</comment>
<accession>A0A9X1U8P8</accession>
<feature type="signal peptide" evidence="1">
    <location>
        <begin position="1"/>
        <end position="20"/>
    </location>
</feature>
<evidence type="ECO:0000313" key="2">
    <source>
        <dbReference type="EMBL" id="MCG2417666.1"/>
    </source>
</evidence>
<evidence type="ECO:0000313" key="3">
    <source>
        <dbReference type="Proteomes" id="UP001139461"/>
    </source>
</evidence>
<dbReference type="SUPFAM" id="SSF56935">
    <property type="entry name" value="Porins"/>
    <property type="match status" value="1"/>
</dbReference>
<dbReference type="InterPro" id="IPR010870">
    <property type="entry name" value="Porin_O/P"/>
</dbReference>
<dbReference type="InterPro" id="IPR023614">
    <property type="entry name" value="Porin_dom_sf"/>
</dbReference>
<organism evidence="2 3">
    <name type="scientific">Aequorivita vitellina</name>
    <dbReference type="NCBI Taxonomy" id="2874475"/>
    <lineage>
        <taxon>Bacteria</taxon>
        <taxon>Pseudomonadati</taxon>
        <taxon>Bacteroidota</taxon>
        <taxon>Flavobacteriia</taxon>
        <taxon>Flavobacteriales</taxon>
        <taxon>Flavobacteriaceae</taxon>
        <taxon>Aequorivita</taxon>
    </lineage>
</organism>
<name>A0A9X1U8P8_9FLAO</name>